<comment type="similarity">
    <text evidence="1">Belongs to the ribosome association toxin RatA family.</text>
</comment>
<comment type="caution">
    <text evidence="4">The sequence shown here is derived from an EMBL/GenBank/DDBJ whole genome shotgun (WGS) entry which is preliminary data.</text>
</comment>
<evidence type="ECO:0000313" key="5">
    <source>
        <dbReference type="Proteomes" id="UP000256763"/>
    </source>
</evidence>
<dbReference type="GO" id="GO:0045333">
    <property type="term" value="P:cellular respiration"/>
    <property type="evidence" value="ECO:0007669"/>
    <property type="project" value="InterPro"/>
</dbReference>
<keyword evidence="2" id="KW-1277">Toxin-antitoxin system</keyword>
<dbReference type="Pfam" id="PF03364">
    <property type="entry name" value="Polyketide_cyc"/>
    <property type="match status" value="1"/>
</dbReference>
<dbReference type="Gene3D" id="3.30.530.20">
    <property type="match status" value="1"/>
</dbReference>
<sequence>MTTISRSALVSHSAEQMYNLVCDVDSYQSFLPWCRDSQVHSRDADEMKATIVIAKGGLERSFTTLNRLQRGKMMEMRLVEGPFRHLEGFWRFQALREDACKVSLDLDFEFSNRLMTMAFGKIFTQIANTLVDAFVKRANEVYGR</sequence>
<proteinExistence type="inferred from homology"/>
<dbReference type="AlphaFoldDB" id="A0A3E0WRY0"/>
<dbReference type="OrthoDB" id="9804759at2"/>
<dbReference type="InterPro" id="IPR023393">
    <property type="entry name" value="START-like_dom_sf"/>
</dbReference>
<evidence type="ECO:0000259" key="3">
    <source>
        <dbReference type="Pfam" id="PF03364"/>
    </source>
</evidence>
<keyword evidence="5" id="KW-1185">Reference proteome</keyword>
<evidence type="ECO:0000256" key="1">
    <source>
        <dbReference type="ARBA" id="ARBA00008918"/>
    </source>
</evidence>
<dbReference type="InterPro" id="IPR005031">
    <property type="entry name" value="COQ10_START"/>
</dbReference>
<keyword evidence="4" id="KW-0830">Ubiquinone</keyword>
<dbReference type="PANTHER" id="PTHR12901">
    <property type="entry name" value="SPERM PROTEIN HOMOLOG"/>
    <property type="match status" value="1"/>
</dbReference>
<evidence type="ECO:0000256" key="2">
    <source>
        <dbReference type="ARBA" id="ARBA00022649"/>
    </source>
</evidence>
<gene>
    <name evidence="4" type="ORF">CAL65_14095</name>
</gene>
<dbReference type="Proteomes" id="UP000256763">
    <property type="component" value="Unassembled WGS sequence"/>
</dbReference>
<accession>A0A3E0WRY0</accession>
<reference evidence="5" key="1">
    <citation type="submission" date="2017-05" db="EMBL/GenBank/DDBJ databases">
        <authorList>
            <person name="Sharma S."/>
            <person name="Sidhu C."/>
            <person name="Pinnaka A.K."/>
        </authorList>
    </citation>
    <scope>NUCLEOTIDE SEQUENCE [LARGE SCALE GENOMIC DNA]</scope>
    <source>
        <strain evidence="5">AK93</strain>
    </source>
</reference>
<dbReference type="EMBL" id="NFZW01000014">
    <property type="protein sequence ID" value="RFA34901.1"/>
    <property type="molecule type" value="Genomic_DNA"/>
</dbReference>
<feature type="domain" description="Coenzyme Q-binding protein COQ10 START" evidence="3">
    <location>
        <begin position="10"/>
        <end position="134"/>
    </location>
</feature>
<evidence type="ECO:0000313" key="4">
    <source>
        <dbReference type="EMBL" id="RFA34901.1"/>
    </source>
</evidence>
<protein>
    <submittedName>
        <fullName evidence="4">Ubiquinone-binding protein</fullName>
    </submittedName>
</protein>
<dbReference type="SUPFAM" id="SSF55961">
    <property type="entry name" value="Bet v1-like"/>
    <property type="match status" value="1"/>
</dbReference>
<dbReference type="CDD" id="cd07813">
    <property type="entry name" value="COQ10p_like"/>
    <property type="match status" value="1"/>
</dbReference>
<name>A0A3E0WRY0_9GAMM</name>
<organism evidence="4 5">
    <name type="scientific">Alkalilimnicola ehrlichii</name>
    <dbReference type="NCBI Taxonomy" id="351052"/>
    <lineage>
        <taxon>Bacteria</taxon>
        <taxon>Pseudomonadati</taxon>
        <taxon>Pseudomonadota</taxon>
        <taxon>Gammaproteobacteria</taxon>
        <taxon>Chromatiales</taxon>
        <taxon>Ectothiorhodospiraceae</taxon>
        <taxon>Alkalilimnicola</taxon>
    </lineage>
</organism>
<dbReference type="InterPro" id="IPR044996">
    <property type="entry name" value="COQ10-like"/>
</dbReference>
<dbReference type="PANTHER" id="PTHR12901:SF10">
    <property type="entry name" value="COENZYME Q-BINDING PROTEIN COQ10, MITOCHONDRIAL"/>
    <property type="match status" value="1"/>
</dbReference>
<dbReference type="RefSeq" id="WP_116302766.1">
    <property type="nucleotide sequence ID" value="NZ_NFZV01000013.1"/>
</dbReference>
<dbReference type="GO" id="GO:0048039">
    <property type="term" value="F:ubiquinone binding"/>
    <property type="evidence" value="ECO:0007669"/>
    <property type="project" value="InterPro"/>
</dbReference>